<dbReference type="Gene3D" id="3.30.420.10">
    <property type="entry name" value="Ribonuclease H-like superfamily/Ribonuclease H"/>
    <property type="match status" value="1"/>
</dbReference>
<feature type="compositionally biased region" description="Basic residues" evidence="1">
    <location>
        <begin position="285"/>
        <end position="295"/>
    </location>
</feature>
<evidence type="ECO:0000313" key="3">
    <source>
        <dbReference type="EMBL" id="RLN13275.1"/>
    </source>
</evidence>
<dbReference type="OrthoDB" id="694273at2759"/>
<gene>
    <name evidence="3" type="ORF">C2845_PM09G14780</name>
</gene>
<feature type="region of interest" description="Disordered" evidence="1">
    <location>
        <begin position="259"/>
        <end position="295"/>
    </location>
</feature>
<name>A0A3L6S2X9_PANMI</name>
<dbReference type="PANTHER" id="PTHR47074">
    <property type="entry name" value="BNAC02G40300D PROTEIN"/>
    <property type="match status" value="1"/>
</dbReference>
<dbReference type="EMBL" id="PQIB02000006">
    <property type="protein sequence ID" value="RLN13275.1"/>
    <property type="molecule type" value="Genomic_DNA"/>
</dbReference>
<evidence type="ECO:0000313" key="4">
    <source>
        <dbReference type="Proteomes" id="UP000275267"/>
    </source>
</evidence>
<dbReference type="GO" id="GO:0004523">
    <property type="term" value="F:RNA-DNA hybrid ribonuclease activity"/>
    <property type="evidence" value="ECO:0007669"/>
    <property type="project" value="InterPro"/>
</dbReference>
<accession>A0A3L6S2X9</accession>
<feature type="region of interest" description="Disordered" evidence="1">
    <location>
        <begin position="1"/>
        <end position="66"/>
    </location>
</feature>
<reference evidence="4" key="1">
    <citation type="journal article" date="2019" name="Nat. Commun.">
        <title>The genome of broomcorn millet.</title>
        <authorList>
            <person name="Zou C."/>
            <person name="Miki D."/>
            <person name="Li D."/>
            <person name="Tang Q."/>
            <person name="Xiao L."/>
            <person name="Rajput S."/>
            <person name="Deng P."/>
            <person name="Jia W."/>
            <person name="Huang R."/>
            <person name="Zhang M."/>
            <person name="Sun Y."/>
            <person name="Hu J."/>
            <person name="Fu X."/>
            <person name="Schnable P.S."/>
            <person name="Li F."/>
            <person name="Zhang H."/>
            <person name="Feng B."/>
            <person name="Zhu X."/>
            <person name="Liu R."/>
            <person name="Schnable J.C."/>
            <person name="Zhu J.-K."/>
            <person name="Zhang H."/>
        </authorList>
    </citation>
    <scope>NUCLEOTIDE SEQUENCE [LARGE SCALE GENOMIC DNA]</scope>
</reference>
<dbReference type="STRING" id="4540.A0A3L6S2X9"/>
<feature type="compositionally biased region" description="Basic and acidic residues" evidence="1">
    <location>
        <begin position="50"/>
        <end position="66"/>
    </location>
</feature>
<evidence type="ECO:0000256" key="1">
    <source>
        <dbReference type="SAM" id="MobiDB-lite"/>
    </source>
</evidence>
<dbReference type="InterPro" id="IPR044730">
    <property type="entry name" value="RNase_H-like_dom_plant"/>
</dbReference>
<dbReference type="AlphaFoldDB" id="A0A3L6S2X9"/>
<feature type="compositionally biased region" description="Polar residues" evidence="1">
    <location>
        <begin position="105"/>
        <end position="120"/>
    </location>
</feature>
<dbReference type="Pfam" id="PF13456">
    <property type="entry name" value="RVT_3"/>
    <property type="match status" value="1"/>
</dbReference>
<sequence length="295" mass="32486">MGSSGTSESFRAEPETSEHPGMIERLTSPAGDRKVPKGELEKYGLGGEDLQLKKEAKENEEQEDKVKAKTWAVHNNMTHQAGPTSIPEAVHALRAMQSTISEDFPTESTMTRNGKATCSPSDKRRKPAAGTDEHAGKASWVPPQPGWVKINVDGSFVAQYGDAGVGVVARDSDGQVVLMAWRTLLRCQNVEEAEAQACLEGLRLAAQWVQGPIILESDSARVLQAMQEKQDRSAISFIVAEAKDQAQLLVDWRIAKERAKSRPPTEELERAPGPRARGRSAATRWRTRRVRPRED</sequence>
<feature type="compositionally biased region" description="Basic and acidic residues" evidence="1">
    <location>
        <begin position="31"/>
        <end position="42"/>
    </location>
</feature>
<dbReference type="InterPro" id="IPR002156">
    <property type="entry name" value="RNaseH_domain"/>
</dbReference>
<dbReference type="InterPro" id="IPR052929">
    <property type="entry name" value="RNase_H-like_EbsB-rel"/>
</dbReference>
<feature type="compositionally biased region" description="Low complexity" evidence="1">
    <location>
        <begin position="273"/>
        <end position="284"/>
    </location>
</feature>
<evidence type="ECO:0000259" key="2">
    <source>
        <dbReference type="Pfam" id="PF13456"/>
    </source>
</evidence>
<comment type="caution">
    <text evidence="3">The sequence shown here is derived from an EMBL/GenBank/DDBJ whole genome shotgun (WGS) entry which is preliminary data.</text>
</comment>
<dbReference type="PANTHER" id="PTHR47074:SF73">
    <property type="entry name" value="OS04G0448401 PROTEIN"/>
    <property type="match status" value="1"/>
</dbReference>
<feature type="compositionally biased region" description="Basic and acidic residues" evidence="1">
    <location>
        <begin position="259"/>
        <end position="272"/>
    </location>
</feature>
<protein>
    <recommendedName>
        <fullName evidence="2">RNase H type-1 domain-containing protein</fullName>
    </recommendedName>
</protein>
<dbReference type="InterPro" id="IPR036397">
    <property type="entry name" value="RNaseH_sf"/>
</dbReference>
<keyword evidence="4" id="KW-1185">Reference proteome</keyword>
<dbReference type="InterPro" id="IPR012337">
    <property type="entry name" value="RNaseH-like_sf"/>
</dbReference>
<dbReference type="GO" id="GO:0003676">
    <property type="term" value="F:nucleic acid binding"/>
    <property type="evidence" value="ECO:0007669"/>
    <property type="project" value="InterPro"/>
</dbReference>
<dbReference type="CDD" id="cd06222">
    <property type="entry name" value="RNase_H_like"/>
    <property type="match status" value="1"/>
</dbReference>
<feature type="compositionally biased region" description="Basic and acidic residues" evidence="1">
    <location>
        <begin position="10"/>
        <end position="22"/>
    </location>
</feature>
<dbReference type="Proteomes" id="UP000275267">
    <property type="component" value="Unassembled WGS sequence"/>
</dbReference>
<feature type="region of interest" description="Disordered" evidence="1">
    <location>
        <begin position="105"/>
        <end position="140"/>
    </location>
</feature>
<feature type="domain" description="RNase H type-1" evidence="2">
    <location>
        <begin position="151"/>
        <end position="243"/>
    </location>
</feature>
<dbReference type="SUPFAM" id="SSF53098">
    <property type="entry name" value="Ribonuclease H-like"/>
    <property type="match status" value="1"/>
</dbReference>
<proteinExistence type="predicted"/>
<organism evidence="3 4">
    <name type="scientific">Panicum miliaceum</name>
    <name type="common">Proso millet</name>
    <name type="synonym">Broomcorn millet</name>
    <dbReference type="NCBI Taxonomy" id="4540"/>
    <lineage>
        <taxon>Eukaryota</taxon>
        <taxon>Viridiplantae</taxon>
        <taxon>Streptophyta</taxon>
        <taxon>Embryophyta</taxon>
        <taxon>Tracheophyta</taxon>
        <taxon>Spermatophyta</taxon>
        <taxon>Magnoliopsida</taxon>
        <taxon>Liliopsida</taxon>
        <taxon>Poales</taxon>
        <taxon>Poaceae</taxon>
        <taxon>PACMAD clade</taxon>
        <taxon>Panicoideae</taxon>
        <taxon>Panicodae</taxon>
        <taxon>Paniceae</taxon>
        <taxon>Panicinae</taxon>
        <taxon>Panicum</taxon>
        <taxon>Panicum sect. Panicum</taxon>
    </lineage>
</organism>